<comment type="caution">
    <text evidence="2">The sequence shown here is derived from an EMBL/GenBank/DDBJ whole genome shotgun (WGS) entry which is preliminary data.</text>
</comment>
<dbReference type="RefSeq" id="WP_184858968.1">
    <property type="nucleotide sequence ID" value="NZ_BAAAWY010000008.1"/>
</dbReference>
<keyword evidence="3" id="KW-1185">Reference proteome</keyword>
<evidence type="ECO:0000313" key="2">
    <source>
        <dbReference type="EMBL" id="MBB5889854.1"/>
    </source>
</evidence>
<proteinExistence type="predicted"/>
<dbReference type="Proteomes" id="UP000585638">
    <property type="component" value="Unassembled WGS sequence"/>
</dbReference>
<feature type="compositionally biased region" description="Basic residues" evidence="1">
    <location>
        <begin position="59"/>
        <end position="71"/>
    </location>
</feature>
<accession>A0A7W9NEW1</accession>
<feature type="region of interest" description="Disordered" evidence="1">
    <location>
        <begin position="27"/>
        <end position="71"/>
    </location>
</feature>
<dbReference type="EMBL" id="JACHIR010000001">
    <property type="protein sequence ID" value="MBB5889854.1"/>
    <property type="molecule type" value="Genomic_DNA"/>
</dbReference>
<evidence type="ECO:0000313" key="3">
    <source>
        <dbReference type="Proteomes" id="UP000585638"/>
    </source>
</evidence>
<sequence>MCAVELVLAVLGVFPDIVMAVRDWPGRSTRSAGAHTGRRPAGAPAGRLDLAHPEGVGSVHRRRMKHVRHHP</sequence>
<organism evidence="2 3">
    <name type="scientific">Kutzneria kofuensis</name>
    <dbReference type="NCBI Taxonomy" id="103725"/>
    <lineage>
        <taxon>Bacteria</taxon>
        <taxon>Bacillati</taxon>
        <taxon>Actinomycetota</taxon>
        <taxon>Actinomycetes</taxon>
        <taxon>Pseudonocardiales</taxon>
        <taxon>Pseudonocardiaceae</taxon>
        <taxon>Kutzneria</taxon>
    </lineage>
</organism>
<dbReference type="AlphaFoldDB" id="A0A7W9NEW1"/>
<gene>
    <name evidence="2" type="ORF">BJ998_001050</name>
</gene>
<reference evidence="2 3" key="1">
    <citation type="submission" date="2020-08" db="EMBL/GenBank/DDBJ databases">
        <title>Sequencing the genomes of 1000 actinobacteria strains.</title>
        <authorList>
            <person name="Klenk H.-P."/>
        </authorList>
    </citation>
    <scope>NUCLEOTIDE SEQUENCE [LARGE SCALE GENOMIC DNA]</scope>
    <source>
        <strain evidence="2 3">DSM 43851</strain>
    </source>
</reference>
<protein>
    <submittedName>
        <fullName evidence="2">Uncharacterized protein</fullName>
    </submittedName>
</protein>
<evidence type="ECO:0000256" key="1">
    <source>
        <dbReference type="SAM" id="MobiDB-lite"/>
    </source>
</evidence>
<name>A0A7W9NEW1_9PSEU</name>